<evidence type="ECO:0000256" key="11">
    <source>
        <dbReference type="PIRNR" id="PIRNR006268"/>
    </source>
</evidence>
<dbReference type="PANTHER" id="PTHR30040">
    <property type="entry name" value="THIAMINE BIOSYNTHESIS LIPOPROTEIN APBE"/>
    <property type="match status" value="1"/>
</dbReference>
<evidence type="ECO:0000256" key="6">
    <source>
        <dbReference type="ARBA" id="ARBA00022723"/>
    </source>
</evidence>
<evidence type="ECO:0000256" key="5">
    <source>
        <dbReference type="ARBA" id="ARBA00022679"/>
    </source>
</evidence>
<feature type="chain" id="PRO_5046555075" description="FAD:protein FMN transferase" evidence="12">
    <location>
        <begin position="26"/>
        <end position="323"/>
    </location>
</feature>
<keyword evidence="14" id="KW-1185">Reference proteome</keyword>
<dbReference type="RefSeq" id="WP_213888244.1">
    <property type="nucleotide sequence ID" value="NZ_JAGFNU010000003.1"/>
</dbReference>
<sequence length="323" mass="34347">MTVNRRTLMMMTGGAFLSSALPGFAGRTQTIGGSAFGSWWRASLPPGTDTRDVRAAIMEVVDVAGASMSPYIASSELSRLNQSTDGQRIPLSEPTHHVIAESLRIARLTDGAFDPTVGPLVRRYGFGPINGAVVANYRSIALEGQGLRKILPDATIDLCGIAKGYAIDRMAQAVEVLGIRSFLLEVGGEVLARGHHPDGRSWHVGIETPDSKVPSLRCLVRLNGMALATSGNAINGGSETNIAFSHIIDTHTARPVANNVGSVSVIAESGLQADALATALVVMGAERGLELAERMNLPVLFQLREGTKIVEAMSERFARYMVL</sequence>
<evidence type="ECO:0000256" key="12">
    <source>
        <dbReference type="SAM" id="SignalP"/>
    </source>
</evidence>
<gene>
    <name evidence="13" type="ORF">ACFFUT_16130</name>
</gene>
<evidence type="ECO:0000313" key="13">
    <source>
        <dbReference type="EMBL" id="MFB9233320.1"/>
    </source>
</evidence>
<dbReference type="GO" id="GO:0016740">
    <property type="term" value="F:transferase activity"/>
    <property type="evidence" value="ECO:0007669"/>
    <property type="project" value="UniProtKB-KW"/>
</dbReference>
<evidence type="ECO:0000256" key="3">
    <source>
        <dbReference type="ARBA" id="ARBA00016337"/>
    </source>
</evidence>
<evidence type="ECO:0000256" key="1">
    <source>
        <dbReference type="ARBA" id="ARBA00001946"/>
    </source>
</evidence>
<comment type="catalytic activity">
    <reaction evidence="10 11">
        <text>L-threonyl-[protein] + FAD = FMN-L-threonyl-[protein] + AMP + H(+)</text>
        <dbReference type="Rhea" id="RHEA:36847"/>
        <dbReference type="Rhea" id="RHEA-COMP:11060"/>
        <dbReference type="Rhea" id="RHEA-COMP:11061"/>
        <dbReference type="ChEBI" id="CHEBI:15378"/>
        <dbReference type="ChEBI" id="CHEBI:30013"/>
        <dbReference type="ChEBI" id="CHEBI:57692"/>
        <dbReference type="ChEBI" id="CHEBI:74257"/>
        <dbReference type="ChEBI" id="CHEBI:456215"/>
        <dbReference type="EC" id="2.7.1.180"/>
    </reaction>
</comment>
<evidence type="ECO:0000256" key="2">
    <source>
        <dbReference type="ARBA" id="ARBA00011955"/>
    </source>
</evidence>
<dbReference type="PIRSF" id="PIRSF006268">
    <property type="entry name" value="ApbE"/>
    <property type="match status" value="1"/>
</dbReference>
<evidence type="ECO:0000256" key="4">
    <source>
        <dbReference type="ARBA" id="ARBA00022630"/>
    </source>
</evidence>
<evidence type="ECO:0000313" key="14">
    <source>
        <dbReference type="Proteomes" id="UP001589683"/>
    </source>
</evidence>
<organism evidence="13 14">
    <name type="scientific">Pseudohalocynthiibacter aestuariivivens</name>
    <dbReference type="NCBI Taxonomy" id="1591409"/>
    <lineage>
        <taxon>Bacteria</taxon>
        <taxon>Pseudomonadati</taxon>
        <taxon>Pseudomonadota</taxon>
        <taxon>Alphaproteobacteria</taxon>
        <taxon>Rhodobacterales</taxon>
        <taxon>Paracoccaceae</taxon>
        <taxon>Pseudohalocynthiibacter</taxon>
    </lineage>
</organism>
<dbReference type="Gene3D" id="3.10.520.10">
    <property type="entry name" value="ApbE-like domains"/>
    <property type="match status" value="1"/>
</dbReference>
<comment type="similarity">
    <text evidence="11">Belongs to the ApbE family.</text>
</comment>
<dbReference type="SUPFAM" id="SSF143631">
    <property type="entry name" value="ApbE-like"/>
    <property type="match status" value="1"/>
</dbReference>
<dbReference type="EC" id="2.7.1.180" evidence="2 11"/>
<name>A0ABV5JIP2_9RHOB</name>
<dbReference type="EMBL" id="JBHMEA010000049">
    <property type="protein sequence ID" value="MFB9233320.1"/>
    <property type="molecule type" value="Genomic_DNA"/>
</dbReference>
<keyword evidence="6 11" id="KW-0479">Metal-binding</keyword>
<protein>
    <recommendedName>
        <fullName evidence="3 11">FAD:protein FMN transferase</fullName>
        <ecNumber evidence="2 11">2.7.1.180</ecNumber>
    </recommendedName>
    <alternativeName>
        <fullName evidence="9 11">Flavin transferase</fullName>
    </alternativeName>
</protein>
<evidence type="ECO:0000256" key="7">
    <source>
        <dbReference type="ARBA" id="ARBA00022827"/>
    </source>
</evidence>
<keyword evidence="4 11" id="KW-0285">Flavoprotein</keyword>
<keyword evidence="5 11" id="KW-0808">Transferase</keyword>
<comment type="cofactor">
    <cofactor evidence="1">
        <name>Mg(2+)</name>
        <dbReference type="ChEBI" id="CHEBI:18420"/>
    </cofactor>
</comment>
<keyword evidence="12" id="KW-0732">Signal</keyword>
<evidence type="ECO:0000256" key="10">
    <source>
        <dbReference type="ARBA" id="ARBA00048540"/>
    </source>
</evidence>
<dbReference type="PANTHER" id="PTHR30040:SF2">
    <property type="entry name" value="FAD:PROTEIN FMN TRANSFERASE"/>
    <property type="match status" value="1"/>
</dbReference>
<comment type="caution">
    <text evidence="13">The sequence shown here is derived from an EMBL/GenBank/DDBJ whole genome shotgun (WGS) entry which is preliminary data.</text>
</comment>
<proteinExistence type="inferred from homology"/>
<evidence type="ECO:0000256" key="9">
    <source>
        <dbReference type="ARBA" id="ARBA00031306"/>
    </source>
</evidence>
<dbReference type="InterPro" id="IPR003374">
    <property type="entry name" value="ApbE-like_sf"/>
</dbReference>
<keyword evidence="8 11" id="KW-0460">Magnesium</keyword>
<evidence type="ECO:0000256" key="8">
    <source>
        <dbReference type="ARBA" id="ARBA00022842"/>
    </source>
</evidence>
<reference evidence="13 14" key="1">
    <citation type="submission" date="2024-09" db="EMBL/GenBank/DDBJ databases">
        <authorList>
            <person name="Sun Q."/>
            <person name="Mori K."/>
        </authorList>
    </citation>
    <scope>NUCLEOTIDE SEQUENCE [LARGE SCALE GENOMIC DNA]</scope>
    <source>
        <strain evidence="13 14">CECT 8726</strain>
    </source>
</reference>
<keyword evidence="7 11" id="KW-0274">FAD</keyword>
<dbReference type="Pfam" id="PF02424">
    <property type="entry name" value="ApbE"/>
    <property type="match status" value="1"/>
</dbReference>
<accession>A0ABV5JIP2</accession>
<feature type="signal peptide" evidence="12">
    <location>
        <begin position="1"/>
        <end position="25"/>
    </location>
</feature>
<dbReference type="InterPro" id="IPR024932">
    <property type="entry name" value="ApbE"/>
</dbReference>
<dbReference type="Proteomes" id="UP001589683">
    <property type="component" value="Unassembled WGS sequence"/>
</dbReference>